<dbReference type="PROSITE" id="PS50923">
    <property type="entry name" value="SUSHI"/>
    <property type="match status" value="1"/>
</dbReference>
<protein>
    <recommendedName>
        <fullName evidence="6">Sushi domain-containing protein</fullName>
    </recommendedName>
</protein>
<comment type="caution">
    <text evidence="4">Lacks conserved residue(s) required for the propagation of feature annotation.</text>
</comment>
<proteinExistence type="predicted"/>
<dbReference type="SUPFAM" id="SSF57535">
    <property type="entry name" value="Complement control module/SCR domain"/>
    <property type="match status" value="1"/>
</dbReference>
<dbReference type="InterPro" id="IPR035976">
    <property type="entry name" value="Sushi/SCR/CCP_sf"/>
</dbReference>
<name>A0A672Z5Q4_9TELE</name>
<dbReference type="InterPro" id="IPR053298">
    <property type="entry name" value="Sushi_domain_protein"/>
</dbReference>
<reference evidence="7" key="3">
    <citation type="submission" date="2025-09" db="UniProtKB">
        <authorList>
            <consortium name="Ensembl"/>
        </authorList>
    </citation>
    <scope>IDENTIFICATION</scope>
</reference>
<feature type="region of interest" description="Disordered" evidence="5">
    <location>
        <begin position="19"/>
        <end position="38"/>
    </location>
</feature>
<dbReference type="FunFam" id="2.10.70.10:FF:000050">
    <property type="entry name" value="sushi domain-containing protein 5"/>
    <property type="match status" value="1"/>
</dbReference>
<evidence type="ECO:0000256" key="1">
    <source>
        <dbReference type="ARBA" id="ARBA00022659"/>
    </source>
</evidence>
<evidence type="ECO:0000256" key="2">
    <source>
        <dbReference type="ARBA" id="ARBA00022729"/>
    </source>
</evidence>
<dbReference type="InParanoid" id="A0A672Z5Q4"/>
<dbReference type="Pfam" id="PF00084">
    <property type="entry name" value="Sushi"/>
    <property type="match status" value="1"/>
</dbReference>
<sequence length="128" mass="14469">DPPPRFPPKCNHLFLVPVSTNRQTDRQTDRQTNPDENITSAVLGTPCGDPPSFPNARLQGHAGFEMGDELLYTCLPGYMMPSGQNAFSLVCDSCGEWYGLVQMFHHVGLDRFYSSDQTTIFFFQLYDR</sequence>
<dbReference type="AlphaFoldDB" id="A0A672Z5Q4"/>
<dbReference type="Ensembl" id="ENSSORT00005012528.1">
    <property type="protein sequence ID" value="ENSSORP00005012134.1"/>
    <property type="gene ID" value="ENSSORG00005006431.1"/>
</dbReference>
<dbReference type="Gene3D" id="2.10.70.10">
    <property type="entry name" value="Complement Module, domain 1"/>
    <property type="match status" value="1"/>
</dbReference>
<evidence type="ECO:0000256" key="3">
    <source>
        <dbReference type="ARBA" id="ARBA00023157"/>
    </source>
</evidence>
<dbReference type="Proteomes" id="UP000472271">
    <property type="component" value="Chromosome 11"/>
</dbReference>
<keyword evidence="1 4" id="KW-0768">Sushi</keyword>
<dbReference type="PANTHER" id="PTHR32493">
    <property type="entry name" value="SUSHI DOMAIN-CONTAINING PROTEIN 5"/>
    <property type="match status" value="1"/>
</dbReference>
<reference evidence="7" key="2">
    <citation type="submission" date="2025-08" db="UniProtKB">
        <authorList>
            <consortium name="Ensembl"/>
        </authorList>
    </citation>
    <scope>IDENTIFICATION</scope>
</reference>
<evidence type="ECO:0000259" key="6">
    <source>
        <dbReference type="PROSITE" id="PS50923"/>
    </source>
</evidence>
<evidence type="ECO:0000313" key="8">
    <source>
        <dbReference type="Proteomes" id="UP000472271"/>
    </source>
</evidence>
<keyword evidence="3" id="KW-1015">Disulfide bond</keyword>
<feature type="domain" description="Sushi" evidence="6">
    <location>
        <begin position="45"/>
        <end position="106"/>
    </location>
</feature>
<reference evidence="7" key="1">
    <citation type="submission" date="2019-06" db="EMBL/GenBank/DDBJ databases">
        <authorList>
            <consortium name="Wellcome Sanger Institute Data Sharing"/>
        </authorList>
    </citation>
    <scope>NUCLEOTIDE SEQUENCE [LARGE SCALE GENOMIC DNA]</scope>
</reference>
<organism evidence="7 8">
    <name type="scientific">Sphaeramia orbicularis</name>
    <name type="common">orbiculate cardinalfish</name>
    <dbReference type="NCBI Taxonomy" id="375764"/>
    <lineage>
        <taxon>Eukaryota</taxon>
        <taxon>Metazoa</taxon>
        <taxon>Chordata</taxon>
        <taxon>Craniata</taxon>
        <taxon>Vertebrata</taxon>
        <taxon>Euteleostomi</taxon>
        <taxon>Actinopterygii</taxon>
        <taxon>Neopterygii</taxon>
        <taxon>Teleostei</taxon>
        <taxon>Neoteleostei</taxon>
        <taxon>Acanthomorphata</taxon>
        <taxon>Gobiaria</taxon>
        <taxon>Kurtiformes</taxon>
        <taxon>Apogonoidei</taxon>
        <taxon>Apogonidae</taxon>
        <taxon>Apogoninae</taxon>
        <taxon>Sphaeramia</taxon>
    </lineage>
</organism>
<evidence type="ECO:0000313" key="7">
    <source>
        <dbReference type="Ensembl" id="ENSSORP00005012134.1"/>
    </source>
</evidence>
<feature type="compositionally biased region" description="Basic and acidic residues" evidence="5">
    <location>
        <begin position="23"/>
        <end position="33"/>
    </location>
</feature>
<accession>A0A672Z5Q4</accession>
<dbReference type="CDD" id="cd00033">
    <property type="entry name" value="CCP"/>
    <property type="match status" value="1"/>
</dbReference>
<dbReference type="InterPro" id="IPR000436">
    <property type="entry name" value="Sushi_SCR_CCP_dom"/>
</dbReference>
<evidence type="ECO:0000256" key="4">
    <source>
        <dbReference type="PROSITE-ProRule" id="PRU00302"/>
    </source>
</evidence>
<keyword evidence="2" id="KW-0732">Signal</keyword>
<keyword evidence="8" id="KW-1185">Reference proteome</keyword>
<dbReference type="GO" id="GO:0007219">
    <property type="term" value="P:Notch signaling pathway"/>
    <property type="evidence" value="ECO:0007669"/>
    <property type="project" value="TreeGrafter"/>
</dbReference>
<dbReference type="PANTHER" id="PTHR32493:SF0">
    <property type="entry name" value="SUSHI DOMAIN-CONTAINING PROTEIN 5"/>
    <property type="match status" value="1"/>
</dbReference>
<evidence type="ECO:0000256" key="5">
    <source>
        <dbReference type="SAM" id="MobiDB-lite"/>
    </source>
</evidence>